<dbReference type="InterPro" id="IPR013694">
    <property type="entry name" value="VIT"/>
</dbReference>
<evidence type="ECO:0000256" key="1">
    <source>
        <dbReference type="SAM" id="MobiDB-lite"/>
    </source>
</evidence>
<dbReference type="Pfam" id="PF08487">
    <property type="entry name" value="VIT"/>
    <property type="match status" value="1"/>
</dbReference>
<organism evidence="3 4">
    <name type="scientific">Saguinus oedipus</name>
    <name type="common">Cotton-top tamarin</name>
    <name type="synonym">Oedipomidas oedipus</name>
    <dbReference type="NCBI Taxonomy" id="9490"/>
    <lineage>
        <taxon>Eukaryota</taxon>
        <taxon>Metazoa</taxon>
        <taxon>Chordata</taxon>
        <taxon>Craniata</taxon>
        <taxon>Vertebrata</taxon>
        <taxon>Euteleostomi</taxon>
        <taxon>Mammalia</taxon>
        <taxon>Eutheria</taxon>
        <taxon>Euarchontoglires</taxon>
        <taxon>Primates</taxon>
        <taxon>Haplorrhini</taxon>
        <taxon>Platyrrhini</taxon>
        <taxon>Cebidae</taxon>
        <taxon>Callitrichinae</taxon>
        <taxon>Saguinus</taxon>
    </lineage>
</organism>
<keyword evidence="4" id="KW-1185">Reference proteome</keyword>
<evidence type="ECO:0000259" key="2">
    <source>
        <dbReference type="PROSITE" id="PS51468"/>
    </source>
</evidence>
<dbReference type="PANTHER" id="PTHR10338">
    <property type="entry name" value="INTER-ALPHA-TRYPSIN INHIBITOR HEAVY CHAIN FAMILY MEMBER"/>
    <property type="match status" value="1"/>
</dbReference>
<accession>A0ABQ9U3C3</accession>
<evidence type="ECO:0000313" key="3">
    <source>
        <dbReference type="EMBL" id="KAK2091275.1"/>
    </source>
</evidence>
<proteinExistence type="predicted"/>
<gene>
    <name evidence="3" type="ORF">P7K49_030559</name>
</gene>
<dbReference type="SMART" id="SM00609">
    <property type="entry name" value="VIT"/>
    <property type="match status" value="1"/>
</dbReference>
<protein>
    <recommendedName>
        <fullName evidence="2">VIT domain-containing protein</fullName>
    </recommendedName>
</protein>
<dbReference type="EMBL" id="JASSZA010000016">
    <property type="protein sequence ID" value="KAK2091275.1"/>
    <property type="molecule type" value="Genomic_DNA"/>
</dbReference>
<name>A0ABQ9U3C3_SAGOE</name>
<feature type="domain" description="VIT" evidence="2">
    <location>
        <begin position="59"/>
        <end position="188"/>
    </location>
</feature>
<dbReference type="PANTHER" id="PTHR10338:SF115">
    <property type="entry name" value="INTER-ALPHA-TRYPSIN INHIBITOR HEAVY CHAIN H3"/>
    <property type="match status" value="1"/>
</dbReference>
<dbReference type="Proteomes" id="UP001266305">
    <property type="component" value="Unassembled WGS sequence"/>
</dbReference>
<dbReference type="PROSITE" id="PS51468">
    <property type="entry name" value="VIT"/>
    <property type="match status" value="1"/>
</dbReference>
<sequence length="286" mass="30712">MREGKLSLDAECKQITELGRQDKHPNNGGRQHVGTGDTTKASNMGDCGRMRVVCQAGASEPAREFAREVTDGIEVYSTIINSKVTSRFAHNVVTTRAVNRADKAKEVSFDVELPKTAFITNFTLTIDGVTYPGNVKEKEAAKKQYEKAVSQGKTAGLVKASGRKLEKFTVSVNVAAGSKVTFELTYEELLKRHKGKYEMYLKIQPKQLVKHFEPWGDSSGVKGLAHGADSDGGQRCKSSAPPLAGKAGGISGSGHNIWGQGEEAGTDLAEADSVLGPRGQHQPVPL</sequence>
<evidence type="ECO:0000313" key="4">
    <source>
        <dbReference type="Proteomes" id="UP001266305"/>
    </source>
</evidence>
<feature type="region of interest" description="Disordered" evidence="1">
    <location>
        <begin position="17"/>
        <end position="44"/>
    </location>
</feature>
<reference evidence="3 4" key="1">
    <citation type="submission" date="2023-05" db="EMBL/GenBank/DDBJ databases">
        <title>B98-5 Cell Line De Novo Hybrid Assembly: An Optical Mapping Approach.</title>
        <authorList>
            <person name="Kananen K."/>
            <person name="Auerbach J.A."/>
            <person name="Kautto E."/>
            <person name="Blachly J.S."/>
        </authorList>
    </citation>
    <scope>NUCLEOTIDE SEQUENCE [LARGE SCALE GENOMIC DNA]</scope>
    <source>
        <strain evidence="3">B95-8</strain>
        <tissue evidence="3">Cell line</tissue>
    </source>
</reference>
<comment type="caution">
    <text evidence="3">The sequence shown here is derived from an EMBL/GenBank/DDBJ whole genome shotgun (WGS) entry which is preliminary data.</text>
</comment>
<feature type="region of interest" description="Disordered" evidence="1">
    <location>
        <begin position="224"/>
        <end position="286"/>
    </location>
</feature>
<dbReference type="InterPro" id="IPR050934">
    <property type="entry name" value="ITIH"/>
</dbReference>